<evidence type="ECO:0008006" key="4">
    <source>
        <dbReference type="Google" id="ProtNLM"/>
    </source>
</evidence>
<organism evidence="2 3">
    <name type="scientific">Paramecium tetraurelia</name>
    <dbReference type="NCBI Taxonomy" id="5888"/>
    <lineage>
        <taxon>Eukaryota</taxon>
        <taxon>Sar</taxon>
        <taxon>Alveolata</taxon>
        <taxon>Ciliophora</taxon>
        <taxon>Intramacronucleata</taxon>
        <taxon>Oligohymenophorea</taxon>
        <taxon>Peniculida</taxon>
        <taxon>Parameciidae</taxon>
        <taxon>Paramecium</taxon>
    </lineage>
</organism>
<gene>
    <name evidence="2" type="ORF">GSPATT00026176001</name>
</gene>
<protein>
    <recommendedName>
        <fullName evidence="4">Trichohyalin-plectin-homology domain-containing protein</fullName>
    </recommendedName>
</protein>
<evidence type="ECO:0000313" key="2">
    <source>
        <dbReference type="EMBL" id="CAK93853.1"/>
    </source>
</evidence>
<dbReference type="HOGENOM" id="CLU_2311614_0_0_1"/>
<accession>A0EEW2</accession>
<feature type="region of interest" description="Disordered" evidence="1">
    <location>
        <begin position="1"/>
        <end position="31"/>
    </location>
</feature>
<dbReference type="EMBL" id="CT868674">
    <property type="protein sequence ID" value="CAK93853.1"/>
    <property type="molecule type" value="Genomic_DNA"/>
</dbReference>
<evidence type="ECO:0000313" key="3">
    <source>
        <dbReference type="Proteomes" id="UP000000600"/>
    </source>
</evidence>
<reference evidence="2 3" key="1">
    <citation type="journal article" date="2006" name="Nature">
        <title>Global trends of whole-genome duplications revealed by the ciliate Paramecium tetraurelia.</title>
        <authorList>
            <consortium name="Genoscope"/>
            <person name="Aury J.-M."/>
            <person name="Jaillon O."/>
            <person name="Duret L."/>
            <person name="Noel B."/>
            <person name="Jubin C."/>
            <person name="Porcel B.M."/>
            <person name="Segurens B."/>
            <person name="Daubin V."/>
            <person name="Anthouard V."/>
            <person name="Aiach N."/>
            <person name="Arnaiz O."/>
            <person name="Billaut A."/>
            <person name="Beisson J."/>
            <person name="Blanc I."/>
            <person name="Bouhouche K."/>
            <person name="Camara F."/>
            <person name="Duharcourt S."/>
            <person name="Guigo R."/>
            <person name="Gogendeau D."/>
            <person name="Katinka M."/>
            <person name="Keller A.-M."/>
            <person name="Kissmehl R."/>
            <person name="Klotz C."/>
            <person name="Koll F."/>
            <person name="Le Moue A."/>
            <person name="Lepere C."/>
            <person name="Malinsky S."/>
            <person name="Nowacki M."/>
            <person name="Nowak J.K."/>
            <person name="Plattner H."/>
            <person name="Poulain J."/>
            <person name="Ruiz F."/>
            <person name="Serrano V."/>
            <person name="Zagulski M."/>
            <person name="Dessen P."/>
            <person name="Betermier M."/>
            <person name="Weissenbach J."/>
            <person name="Scarpelli C."/>
            <person name="Schachter V."/>
            <person name="Sperling L."/>
            <person name="Meyer E."/>
            <person name="Cohen J."/>
            <person name="Wincker P."/>
        </authorList>
    </citation>
    <scope>NUCLEOTIDE SEQUENCE [LARGE SCALE GENOMIC DNA]</scope>
    <source>
        <strain evidence="2 3">Stock d4-2</strain>
    </source>
</reference>
<evidence type="ECO:0000256" key="1">
    <source>
        <dbReference type="SAM" id="MobiDB-lite"/>
    </source>
</evidence>
<sequence length="100" mass="12107">MSQAELRDRLEVIKAERKAEDEEKRQEQSNLKMNIYHQFRKSIRDQGTLKSRVVVKNMEREAKILKQQKEEELRKKIREEQLIEVQNKISQKKQIKSAEE</sequence>
<dbReference type="GeneID" id="5047011"/>
<proteinExistence type="predicted"/>
<dbReference type="InParanoid" id="A0EEW2"/>
<keyword evidence="3" id="KW-1185">Reference proteome</keyword>
<dbReference type="RefSeq" id="XP_001461226.1">
    <property type="nucleotide sequence ID" value="XM_001461189.1"/>
</dbReference>
<dbReference type="AlphaFoldDB" id="A0EEW2"/>
<dbReference type="KEGG" id="ptm:GSPATT00026176001"/>
<name>A0EEW2_PARTE</name>
<feature type="compositionally biased region" description="Basic and acidic residues" evidence="1">
    <location>
        <begin position="1"/>
        <end position="27"/>
    </location>
</feature>
<dbReference type="Proteomes" id="UP000000600">
    <property type="component" value="Unassembled WGS sequence"/>
</dbReference>